<dbReference type="VEuPathDB" id="GiardiaDB:QR46_1993"/>
<proteinExistence type="predicted"/>
<dbReference type="Proteomes" id="UP000070089">
    <property type="component" value="Unassembled WGS sequence"/>
</dbReference>
<evidence type="ECO:0000313" key="2">
    <source>
        <dbReference type="EMBL" id="KWX14017.1"/>
    </source>
</evidence>
<gene>
    <name evidence="2" type="ORF">QR46_1993</name>
</gene>
<feature type="compositionally biased region" description="Basic and acidic residues" evidence="1">
    <location>
        <begin position="20"/>
        <end position="31"/>
    </location>
</feature>
<comment type="caution">
    <text evidence="2">The sequence shown here is derived from an EMBL/GenBank/DDBJ whole genome shotgun (WGS) entry which is preliminary data.</text>
</comment>
<evidence type="ECO:0000256" key="1">
    <source>
        <dbReference type="SAM" id="MobiDB-lite"/>
    </source>
</evidence>
<evidence type="ECO:0000313" key="3">
    <source>
        <dbReference type="Proteomes" id="UP000070089"/>
    </source>
</evidence>
<dbReference type="AlphaFoldDB" id="A0A132NVC6"/>
<protein>
    <submittedName>
        <fullName evidence="2">Chromosome segregation protein SMC</fullName>
    </submittedName>
</protein>
<organism evidence="2 3">
    <name type="scientific">Giardia duodenalis assemblage B</name>
    <dbReference type="NCBI Taxonomy" id="1394984"/>
    <lineage>
        <taxon>Eukaryota</taxon>
        <taxon>Metamonada</taxon>
        <taxon>Diplomonadida</taxon>
        <taxon>Hexamitidae</taxon>
        <taxon>Giardiinae</taxon>
        <taxon>Giardia</taxon>
    </lineage>
</organism>
<dbReference type="EMBL" id="JXTI01000047">
    <property type="protein sequence ID" value="KWX14017.1"/>
    <property type="molecule type" value="Genomic_DNA"/>
</dbReference>
<accession>A0A132NVC6</accession>
<reference evidence="2 3" key="1">
    <citation type="journal article" date="2015" name="Mol. Biochem. Parasitol.">
        <title>Identification of polymorphic genes for use in assemblage B genotyping assays through comparative genomics of multiple assemblage B Giardia duodenalis isolates.</title>
        <authorList>
            <person name="Wielinga C."/>
            <person name="Thompson R.C."/>
            <person name="Monis P."/>
            <person name="Ryan U."/>
        </authorList>
    </citation>
    <scope>NUCLEOTIDE SEQUENCE [LARGE SCALE GENOMIC DNA]</scope>
    <source>
        <strain evidence="2 3">BAH15c1</strain>
    </source>
</reference>
<name>A0A132NVC6_GIAIN</name>
<dbReference type="OrthoDB" id="10252224at2759"/>
<feature type="region of interest" description="Disordered" evidence="1">
    <location>
        <begin position="1"/>
        <end position="62"/>
    </location>
</feature>
<sequence>MMSTELIPATVRRLTPQQREAGETWVNERRKNYPTARNKQEREDARRRLRDSGAYTSPPETNRFKQGYAQRMVERGGRSQIVLVEKPPSLMDRLLYASIHRTDSLVLEMLTFIRDTGWLQNK</sequence>